<dbReference type="InterPro" id="IPR023795">
    <property type="entry name" value="Serpin_CS"/>
</dbReference>
<dbReference type="SUPFAM" id="SSF56574">
    <property type="entry name" value="Serpins"/>
    <property type="match status" value="1"/>
</dbReference>
<dbReference type="PROSITE" id="PS00284">
    <property type="entry name" value="SERPIN"/>
    <property type="match status" value="1"/>
</dbReference>
<dbReference type="PANTHER" id="PTHR11461:SF373">
    <property type="entry name" value="SERPIN DOMAIN-CONTAINING PROTEIN"/>
    <property type="match status" value="1"/>
</dbReference>
<name>A0AAU9TBA2_THLAR</name>
<protein>
    <recommendedName>
        <fullName evidence="3">Serpin domain-containing protein</fullName>
    </recommendedName>
</protein>
<evidence type="ECO:0000256" key="1">
    <source>
        <dbReference type="ARBA" id="ARBA00009500"/>
    </source>
</evidence>
<evidence type="ECO:0000256" key="2">
    <source>
        <dbReference type="RuleBase" id="RU000411"/>
    </source>
</evidence>
<evidence type="ECO:0000313" key="4">
    <source>
        <dbReference type="EMBL" id="CAH2080022.1"/>
    </source>
</evidence>
<dbReference type="InterPro" id="IPR036186">
    <property type="entry name" value="Serpin_sf"/>
</dbReference>
<dbReference type="AlphaFoldDB" id="A0AAU9TBA2"/>
<feature type="non-terminal residue" evidence="4">
    <location>
        <position position="1"/>
    </location>
</feature>
<dbReference type="InterPro" id="IPR042178">
    <property type="entry name" value="Serpin_sf_1"/>
</dbReference>
<dbReference type="EMBL" id="OU466863">
    <property type="protein sequence ID" value="CAH2080022.1"/>
    <property type="molecule type" value="Genomic_DNA"/>
</dbReference>
<keyword evidence="5" id="KW-1185">Reference proteome</keyword>
<dbReference type="GO" id="GO:0004867">
    <property type="term" value="F:serine-type endopeptidase inhibitor activity"/>
    <property type="evidence" value="ECO:0007669"/>
    <property type="project" value="InterPro"/>
</dbReference>
<comment type="similarity">
    <text evidence="1 2">Belongs to the serpin family.</text>
</comment>
<dbReference type="SMART" id="SM00093">
    <property type="entry name" value="SERPIN"/>
    <property type="match status" value="1"/>
</dbReference>
<dbReference type="InterPro" id="IPR000215">
    <property type="entry name" value="Serpin_fam"/>
</dbReference>
<dbReference type="Proteomes" id="UP000836841">
    <property type="component" value="Chromosome 7"/>
</dbReference>
<reference evidence="4 5" key="1">
    <citation type="submission" date="2022-03" db="EMBL/GenBank/DDBJ databases">
        <authorList>
            <person name="Nunn A."/>
            <person name="Chopra R."/>
            <person name="Nunn A."/>
            <person name="Contreras Garrido A."/>
        </authorList>
    </citation>
    <scope>NUCLEOTIDE SEQUENCE [LARGE SCALE GENOMIC DNA]</scope>
</reference>
<proteinExistence type="inferred from homology"/>
<dbReference type="Gene3D" id="2.30.39.10">
    <property type="entry name" value="Alpha-1-antitrypsin, domain 1"/>
    <property type="match status" value="1"/>
</dbReference>
<evidence type="ECO:0000313" key="5">
    <source>
        <dbReference type="Proteomes" id="UP000836841"/>
    </source>
</evidence>
<accession>A0AAU9TBA2</accession>
<dbReference type="InterPro" id="IPR042185">
    <property type="entry name" value="Serpin_sf_2"/>
</dbReference>
<feature type="domain" description="Serpin" evidence="3">
    <location>
        <begin position="22"/>
        <end position="314"/>
    </location>
</feature>
<gene>
    <name evidence="4" type="ORF">TAV2_LOCUS25666</name>
</gene>
<dbReference type="Gene3D" id="3.30.497.10">
    <property type="entry name" value="Antithrombin, subunit I, domain 2"/>
    <property type="match status" value="1"/>
</dbReference>
<evidence type="ECO:0000259" key="3">
    <source>
        <dbReference type="SMART" id="SM00093"/>
    </source>
</evidence>
<dbReference type="PANTHER" id="PTHR11461">
    <property type="entry name" value="SERINE PROTEASE INHIBITOR, SERPIN"/>
    <property type="match status" value="1"/>
</dbReference>
<sequence length="319" mass="35292">MSPFASKPTKEEAIKNQNDVALILSDHLFSTKAKHSNTVFSPASITAALTLAASGPGGSLIAGDILSFLRSSSIDELNSVFAEMVSVVFADRSANDGPKISSINGVWIEQSLAIDSLAFKDLFENIFKASFDLVNYRSKFEEVRVELNAWASNHTNGLIKDLLPLSVPFMSSYEKQDIEAYDGFKVLRIPYRQGGKDTKHNFSYRHRFRDDTERDGFSMYFYLPDKKDGLDGLVKTMASTSGFLDDHVPFSKQPVTCVEIDEEGTEAAAATYMRSNGKGGVPRYVDFVADHPFLFLIREDKSGTVLFVGQIFDPSIKSS</sequence>
<dbReference type="Pfam" id="PF00079">
    <property type="entry name" value="Serpin"/>
    <property type="match status" value="2"/>
</dbReference>
<dbReference type="InterPro" id="IPR023796">
    <property type="entry name" value="Serpin_dom"/>
</dbReference>
<dbReference type="GO" id="GO:0005615">
    <property type="term" value="C:extracellular space"/>
    <property type="evidence" value="ECO:0007669"/>
    <property type="project" value="InterPro"/>
</dbReference>
<organism evidence="4 5">
    <name type="scientific">Thlaspi arvense</name>
    <name type="common">Field penny-cress</name>
    <dbReference type="NCBI Taxonomy" id="13288"/>
    <lineage>
        <taxon>Eukaryota</taxon>
        <taxon>Viridiplantae</taxon>
        <taxon>Streptophyta</taxon>
        <taxon>Embryophyta</taxon>
        <taxon>Tracheophyta</taxon>
        <taxon>Spermatophyta</taxon>
        <taxon>Magnoliopsida</taxon>
        <taxon>eudicotyledons</taxon>
        <taxon>Gunneridae</taxon>
        <taxon>Pentapetalae</taxon>
        <taxon>rosids</taxon>
        <taxon>malvids</taxon>
        <taxon>Brassicales</taxon>
        <taxon>Brassicaceae</taxon>
        <taxon>Thlaspideae</taxon>
        <taxon>Thlaspi</taxon>
    </lineage>
</organism>